<reference evidence="3" key="1">
    <citation type="journal article" date="2019" name="Int. J. Syst. Evol. Microbiol.">
        <title>The Global Catalogue of Microorganisms (GCM) 10K type strain sequencing project: providing services to taxonomists for standard genome sequencing and annotation.</title>
        <authorList>
            <consortium name="The Broad Institute Genomics Platform"/>
            <consortium name="The Broad Institute Genome Sequencing Center for Infectious Disease"/>
            <person name="Wu L."/>
            <person name="Ma J."/>
        </authorList>
    </citation>
    <scope>NUCLEOTIDE SEQUENCE [LARGE SCALE GENOMIC DNA]</scope>
    <source>
        <strain evidence="3">JCM 16898</strain>
    </source>
</reference>
<name>A0ABP6W972_9PSEU</name>
<dbReference type="SUPFAM" id="SSF54427">
    <property type="entry name" value="NTF2-like"/>
    <property type="match status" value="1"/>
</dbReference>
<dbReference type="EMBL" id="BAAAZN010000006">
    <property type="protein sequence ID" value="GAA3547504.1"/>
    <property type="molecule type" value="Genomic_DNA"/>
</dbReference>
<dbReference type="RefSeq" id="WP_344860756.1">
    <property type="nucleotide sequence ID" value="NZ_BAAAZN010000006.1"/>
</dbReference>
<accession>A0ABP6W972</accession>
<evidence type="ECO:0000313" key="2">
    <source>
        <dbReference type="EMBL" id="GAA3547504.1"/>
    </source>
</evidence>
<gene>
    <name evidence="2" type="ORF">GCM10022222_33900</name>
</gene>
<proteinExistence type="predicted"/>
<organism evidence="2 3">
    <name type="scientific">Amycolatopsis ultiminotia</name>
    <dbReference type="NCBI Taxonomy" id="543629"/>
    <lineage>
        <taxon>Bacteria</taxon>
        <taxon>Bacillati</taxon>
        <taxon>Actinomycetota</taxon>
        <taxon>Actinomycetes</taxon>
        <taxon>Pseudonocardiales</taxon>
        <taxon>Pseudonocardiaceae</taxon>
        <taxon>Amycolatopsis</taxon>
    </lineage>
</organism>
<dbReference type="InterPro" id="IPR032710">
    <property type="entry name" value="NTF2-like_dom_sf"/>
</dbReference>
<evidence type="ECO:0000259" key="1">
    <source>
        <dbReference type="Pfam" id="PF12680"/>
    </source>
</evidence>
<dbReference type="InterPro" id="IPR037401">
    <property type="entry name" value="SnoaL-like"/>
</dbReference>
<evidence type="ECO:0000313" key="3">
    <source>
        <dbReference type="Proteomes" id="UP001500689"/>
    </source>
</evidence>
<comment type="caution">
    <text evidence="2">The sequence shown here is derived from an EMBL/GenBank/DDBJ whole genome shotgun (WGS) entry which is preliminary data.</text>
</comment>
<keyword evidence="3" id="KW-1185">Reference proteome</keyword>
<feature type="domain" description="SnoaL-like" evidence="1">
    <location>
        <begin position="27"/>
        <end position="117"/>
    </location>
</feature>
<dbReference type="Pfam" id="PF12680">
    <property type="entry name" value="SnoaL_2"/>
    <property type="match status" value="1"/>
</dbReference>
<protein>
    <recommendedName>
        <fullName evidence="1">SnoaL-like domain-containing protein</fullName>
    </recommendedName>
</protein>
<dbReference type="Proteomes" id="UP001500689">
    <property type="component" value="Unassembled WGS sequence"/>
</dbReference>
<dbReference type="Gene3D" id="3.10.450.50">
    <property type="match status" value="1"/>
</dbReference>
<sequence>MLRSDHPHAKWLSELYGSGIDHGVPPVEEVLQKFSPEFVIHTGGVRLATSGGRALLADYARRRRELGHPLPSKIHQVLADDHFGIVYAEFRAERAGTVMAGPGMGAWRFEDGLAVEHWEMPDGPQWDEFYRELVPPHH</sequence>